<dbReference type="Pfam" id="PF12728">
    <property type="entry name" value="HTH_17"/>
    <property type="match status" value="1"/>
</dbReference>
<protein>
    <submittedName>
        <fullName evidence="3">Helix-turn-helix domain-containing protein</fullName>
    </submittedName>
</protein>
<dbReference type="SUPFAM" id="SSF46955">
    <property type="entry name" value="Putative DNA-binding domain"/>
    <property type="match status" value="1"/>
</dbReference>
<organism evidence="3 4">
    <name type="scientific">Flavobacterium difficile</name>
    <dbReference type="NCBI Taxonomy" id="2709659"/>
    <lineage>
        <taxon>Bacteria</taxon>
        <taxon>Pseudomonadati</taxon>
        <taxon>Bacteroidota</taxon>
        <taxon>Flavobacteriia</taxon>
        <taxon>Flavobacteriales</taxon>
        <taxon>Flavobacteriaceae</taxon>
        <taxon>Flavobacterium</taxon>
    </lineage>
</organism>
<comment type="caution">
    <text evidence="3">The sequence shown here is derived from an EMBL/GenBank/DDBJ whole genome shotgun (WGS) entry which is preliminary data.</text>
</comment>
<reference evidence="3 4" key="1">
    <citation type="submission" date="2020-02" db="EMBL/GenBank/DDBJ databases">
        <authorList>
            <person name="Chen W.-M."/>
        </authorList>
    </citation>
    <scope>NUCLEOTIDE SEQUENCE [LARGE SCALE GENOMIC DNA]</scope>
    <source>
        <strain evidence="3 4">KDG-16</strain>
    </source>
</reference>
<evidence type="ECO:0000259" key="2">
    <source>
        <dbReference type="Pfam" id="PF12728"/>
    </source>
</evidence>
<dbReference type="InterPro" id="IPR041657">
    <property type="entry name" value="HTH_17"/>
</dbReference>
<evidence type="ECO:0000256" key="1">
    <source>
        <dbReference type="SAM" id="Coils"/>
    </source>
</evidence>
<keyword evidence="4" id="KW-1185">Reference proteome</keyword>
<gene>
    <name evidence="3" type="ORF">G4D72_09830</name>
</gene>
<proteinExistence type="predicted"/>
<dbReference type="EMBL" id="JAAJBT010000005">
    <property type="protein sequence ID" value="NHM02406.1"/>
    <property type="molecule type" value="Genomic_DNA"/>
</dbReference>
<evidence type="ECO:0000313" key="3">
    <source>
        <dbReference type="EMBL" id="NHM02406.1"/>
    </source>
</evidence>
<feature type="coiled-coil region" evidence="1">
    <location>
        <begin position="13"/>
        <end position="40"/>
    </location>
</feature>
<dbReference type="InterPro" id="IPR009061">
    <property type="entry name" value="DNA-bd_dom_put_sf"/>
</dbReference>
<feature type="domain" description="Helix-turn-helix" evidence="2">
    <location>
        <begin position="42"/>
        <end position="88"/>
    </location>
</feature>
<evidence type="ECO:0000313" key="4">
    <source>
        <dbReference type="Proteomes" id="UP000800984"/>
    </source>
</evidence>
<name>A0ABX0I5F6_9FLAO</name>
<sequence length="93" mass="11152">MQNSLLVHNIDVLQFQELLKETLKTQLEELKTSLKEENQDELLTREETYQFLKIDSSTLWEWTRKGKLIVYGIGNRKYYKKREVLDCLTKLNS</sequence>
<accession>A0ABX0I5F6</accession>
<dbReference type="Proteomes" id="UP000800984">
    <property type="component" value="Unassembled WGS sequence"/>
</dbReference>
<keyword evidence="1" id="KW-0175">Coiled coil</keyword>